<protein>
    <submittedName>
        <fullName evidence="1">Uncharacterized protein</fullName>
    </submittedName>
</protein>
<accession>A0ACC4AGS9</accession>
<dbReference type="EMBL" id="RCHU02000019">
    <property type="protein sequence ID" value="KAL3565340.1"/>
    <property type="molecule type" value="Genomic_DNA"/>
</dbReference>
<comment type="caution">
    <text evidence="1">The sequence shown here is derived from an EMBL/GenBank/DDBJ whole genome shotgun (WGS) entry which is preliminary data.</text>
</comment>
<proteinExistence type="predicted"/>
<organism evidence="1 2">
    <name type="scientific">Populus alba</name>
    <name type="common">White poplar</name>
    <dbReference type="NCBI Taxonomy" id="43335"/>
    <lineage>
        <taxon>Eukaryota</taxon>
        <taxon>Viridiplantae</taxon>
        <taxon>Streptophyta</taxon>
        <taxon>Embryophyta</taxon>
        <taxon>Tracheophyta</taxon>
        <taxon>Spermatophyta</taxon>
        <taxon>Magnoliopsida</taxon>
        <taxon>eudicotyledons</taxon>
        <taxon>Gunneridae</taxon>
        <taxon>Pentapetalae</taxon>
        <taxon>rosids</taxon>
        <taxon>fabids</taxon>
        <taxon>Malpighiales</taxon>
        <taxon>Salicaceae</taxon>
        <taxon>Saliceae</taxon>
        <taxon>Populus</taxon>
    </lineage>
</organism>
<reference evidence="1 2" key="1">
    <citation type="journal article" date="2024" name="Plant Biotechnol. J.">
        <title>Genome and CRISPR/Cas9 system of a widespread forest tree (Populus alba) in the world.</title>
        <authorList>
            <person name="Liu Y.J."/>
            <person name="Jiang P.F."/>
            <person name="Han X.M."/>
            <person name="Li X.Y."/>
            <person name="Wang H.M."/>
            <person name="Wang Y.J."/>
            <person name="Wang X.X."/>
            <person name="Zeng Q.Y."/>
        </authorList>
    </citation>
    <scope>NUCLEOTIDE SEQUENCE [LARGE SCALE GENOMIC DNA]</scope>
    <source>
        <strain evidence="2">cv. PAL-ZL1</strain>
    </source>
</reference>
<dbReference type="Proteomes" id="UP000309997">
    <property type="component" value="Unassembled WGS sequence"/>
</dbReference>
<evidence type="ECO:0000313" key="1">
    <source>
        <dbReference type="EMBL" id="KAL3565340.1"/>
    </source>
</evidence>
<keyword evidence="2" id="KW-1185">Reference proteome</keyword>
<gene>
    <name evidence="1" type="ORF">D5086_033386</name>
</gene>
<name>A0ACC4AGS9_POPAL</name>
<evidence type="ECO:0000313" key="2">
    <source>
        <dbReference type="Proteomes" id="UP000309997"/>
    </source>
</evidence>
<sequence>MDTPHHLMSAQETCLPQKPPELDSRKETVIYSPKPQDISWLNNCLLASISAGVDYGKIQDELISCDIQSTGMRSTGDIIGFDRLGLRRSALVSLRLLLSTRSDEDIRKTIILHIDGEEHTIRIDEIDSLHYPMAESICYSMDTFHSNLVLEDGSTTGGYESSSDGTIANFSVETTHDVGLDTGDKMKSFSNCEEAATDKPHLADDTAYREASYSAPTRLQDHSSLVIINALQQLGGQVHFPTMSTDLFPEILGYTQNLNHHVSTTSNYAADVSKVQDSNVQAHHSVDLGHVTSGHHLMVEAQLSLGTYCSDSLDSTSSFSCSNYDLAHEPIQDTWPQTDEQSQPLKLGYTMYTNSRDLTQQDSSQVKFRSRRRKTKLLTIHGTLQRHADKIEESTDDSDVHMGNRRHFQNVGDSHKHLCITGSMQSGDEEAIMSSEDREVQGMVQIGEALLIGDNSNLYAFEGDIRKQLQQEEADWRAVQ</sequence>